<organism evidence="1 2">
    <name type="scientific">Trifolium medium</name>
    <dbReference type="NCBI Taxonomy" id="97028"/>
    <lineage>
        <taxon>Eukaryota</taxon>
        <taxon>Viridiplantae</taxon>
        <taxon>Streptophyta</taxon>
        <taxon>Embryophyta</taxon>
        <taxon>Tracheophyta</taxon>
        <taxon>Spermatophyta</taxon>
        <taxon>Magnoliopsida</taxon>
        <taxon>eudicotyledons</taxon>
        <taxon>Gunneridae</taxon>
        <taxon>Pentapetalae</taxon>
        <taxon>rosids</taxon>
        <taxon>fabids</taxon>
        <taxon>Fabales</taxon>
        <taxon>Fabaceae</taxon>
        <taxon>Papilionoideae</taxon>
        <taxon>50 kb inversion clade</taxon>
        <taxon>NPAAA clade</taxon>
        <taxon>Hologalegina</taxon>
        <taxon>IRL clade</taxon>
        <taxon>Trifolieae</taxon>
        <taxon>Trifolium</taxon>
    </lineage>
</organism>
<feature type="non-terminal residue" evidence="1">
    <location>
        <position position="42"/>
    </location>
</feature>
<dbReference type="AlphaFoldDB" id="A0A392VHT5"/>
<sequence length="42" mass="4854">MDHEGSRSSATSLQNLRDDPFYLDEADVVGFEKPRDELVDWL</sequence>
<comment type="caution">
    <text evidence="1">The sequence shown here is derived from an EMBL/GenBank/DDBJ whole genome shotgun (WGS) entry which is preliminary data.</text>
</comment>
<accession>A0A392VHT5</accession>
<evidence type="ECO:0000313" key="2">
    <source>
        <dbReference type="Proteomes" id="UP000265520"/>
    </source>
</evidence>
<reference evidence="1 2" key="1">
    <citation type="journal article" date="2018" name="Front. Plant Sci.">
        <title>Red Clover (Trifolium pratense) and Zigzag Clover (T. medium) - A Picture of Genomic Similarities and Differences.</title>
        <authorList>
            <person name="Dluhosova J."/>
            <person name="Istvanek J."/>
            <person name="Nedelnik J."/>
            <person name="Repkova J."/>
        </authorList>
    </citation>
    <scope>NUCLEOTIDE SEQUENCE [LARGE SCALE GENOMIC DNA]</scope>
    <source>
        <strain evidence="2">cv. 10/8</strain>
        <tissue evidence="1">Leaf</tissue>
    </source>
</reference>
<evidence type="ECO:0000313" key="1">
    <source>
        <dbReference type="EMBL" id="MCI87958.1"/>
    </source>
</evidence>
<protein>
    <submittedName>
        <fullName evidence="1">Disease resistance protein</fullName>
    </submittedName>
</protein>
<dbReference type="Proteomes" id="UP000265520">
    <property type="component" value="Unassembled WGS sequence"/>
</dbReference>
<name>A0A392VHT5_9FABA</name>
<dbReference type="EMBL" id="LXQA011180061">
    <property type="protein sequence ID" value="MCI87958.1"/>
    <property type="molecule type" value="Genomic_DNA"/>
</dbReference>
<keyword evidence="2" id="KW-1185">Reference proteome</keyword>
<proteinExistence type="predicted"/>